<reference evidence="18 19" key="1">
    <citation type="submission" date="2018-04" db="EMBL/GenBank/DDBJ databases">
        <title>The genome of golden apple snail Pomacea canaliculata provides insight into stress tolerance and invasive adaptation.</title>
        <authorList>
            <person name="Liu C."/>
            <person name="Liu B."/>
            <person name="Ren Y."/>
            <person name="Zhang Y."/>
            <person name="Wang H."/>
            <person name="Li S."/>
            <person name="Jiang F."/>
            <person name="Yin L."/>
            <person name="Zhang G."/>
            <person name="Qian W."/>
            <person name="Fan W."/>
        </authorList>
    </citation>
    <scope>NUCLEOTIDE SEQUENCE [LARGE SCALE GENOMIC DNA]</scope>
    <source>
        <strain evidence="18">SZHN2017</strain>
        <tissue evidence="18">Muscle</tissue>
    </source>
</reference>
<keyword evidence="9" id="KW-0675">Receptor</keyword>
<evidence type="ECO:0000256" key="4">
    <source>
        <dbReference type="ARBA" id="ARBA00022989"/>
    </source>
</evidence>
<dbReference type="InterPro" id="IPR002394">
    <property type="entry name" value="Nicotinic_acetylcholine_rcpt"/>
</dbReference>
<feature type="compositionally biased region" description="Polar residues" evidence="15">
    <location>
        <begin position="628"/>
        <end position="639"/>
    </location>
</feature>
<feature type="transmembrane region" description="Helical" evidence="14">
    <location>
        <begin position="326"/>
        <end position="352"/>
    </location>
</feature>
<dbReference type="Gene3D" id="2.70.170.10">
    <property type="entry name" value="Neurotransmitter-gated ion-channel ligand-binding domain"/>
    <property type="match status" value="1"/>
</dbReference>
<evidence type="ECO:0000256" key="5">
    <source>
        <dbReference type="ARBA" id="ARBA00023018"/>
    </source>
</evidence>
<evidence type="ECO:0000256" key="1">
    <source>
        <dbReference type="ARBA" id="ARBA00022448"/>
    </source>
</evidence>
<evidence type="ECO:0000259" key="16">
    <source>
        <dbReference type="Pfam" id="PF02931"/>
    </source>
</evidence>
<dbReference type="PRINTS" id="PR00252">
    <property type="entry name" value="NRIONCHANNEL"/>
</dbReference>
<feature type="compositionally biased region" description="Basic and acidic residues" evidence="15">
    <location>
        <begin position="552"/>
        <end position="568"/>
    </location>
</feature>
<feature type="transmembrane region" description="Helical" evidence="14">
    <location>
        <begin position="777"/>
        <end position="797"/>
    </location>
</feature>
<dbReference type="FunFam" id="2.70.170.10:FF:000028">
    <property type="entry name" value="AcetylCholine Receptor"/>
    <property type="match status" value="1"/>
</dbReference>
<dbReference type="GO" id="GO:0045211">
    <property type="term" value="C:postsynaptic membrane"/>
    <property type="evidence" value="ECO:0007669"/>
    <property type="project" value="InterPro"/>
</dbReference>
<feature type="compositionally biased region" description="Polar residues" evidence="15">
    <location>
        <begin position="442"/>
        <end position="451"/>
    </location>
</feature>
<dbReference type="PRINTS" id="PR00254">
    <property type="entry name" value="NICOTINICR"/>
</dbReference>
<keyword evidence="5" id="KW-0770">Synapse</keyword>
<dbReference type="Pfam" id="PF02932">
    <property type="entry name" value="Neur_chan_memb"/>
    <property type="match status" value="1"/>
</dbReference>
<dbReference type="GO" id="GO:0022848">
    <property type="term" value="F:acetylcholine-gated monoatomic cation-selective channel activity"/>
    <property type="evidence" value="ECO:0007669"/>
    <property type="project" value="InterPro"/>
</dbReference>
<dbReference type="AlphaFoldDB" id="A0A2T7PW31"/>
<feature type="compositionally biased region" description="Acidic residues" evidence="15">
    <location>
        <begin position="597"/>
        <end position="609"/>
    </location>
</feature>
<dbReference type="EMBL" id="PZQS01000001">
    <property type="protein sequence ID" value="PVD37623.1"/>
    <property type="molecule type" value="Genomic_DNA"/>
</dbReference>
<keyword evidence="11" id="KW-1071">Ligand-gated ion channel</keyword>
<feature type="chain" id="PRO_5022270762" description="Neurotransmitter-gated ion-channel ligand-binding domain-containing protein" evidence="14">
    <location>
        <begin position="19"/>
        <end position="825"/>
    </location>
</feature>
<feature type="region of interest" description="Disordered" evidence="15">
    <location>
        <begin position="404"/>
        <end position="424"/>
    </location>
</feature>
<feature type="region of interest" description="Disordered" evidence="15">
    <location>
        <begin position="648"/>
        <end position="675"/>
    </location>
</feature>
<name>A0A2T7PW31_POMCA</name>
<evidence type="ECO:0000256" key="8">
    <source>
        <dbReference type="ARBA" id="ARBA00023157"/>
    </source>
</evidence>
<dbReference type="OrthoDB" id="5975154at2759"/>
<evidence type="ECO:0000256" key="9">
    <source>
        <dbReference type="ARBA" id="ARBA00023170"/>
    </source>
</evidence>
<dbReference type="CDD" id="cd19051">
    <property type="entry name" value="LGIC_TM_cation"/>
    <property type="match status" value="1"/>
</dbReference>
<evidence type="ECO:0000256" key="10">
    <source>
        <dbReference type="ARBA" id="ARBA00023180"/>
    </source>
</evidence>
<dbReference type="Gene3D" id="1.20.58.390">
    <property type="entry name" value="Neurotransmitter-gated ion-channel transmembrane domain"/>
    <property type="match status" value="1"/>
</dbReference>
<keyword evidence="4 14" id="KW-1133">Transmembrane helix</keyword>
<evidence type="ECO:0000256" key="14">
    <source>
        <dbReference type="RuleBase" id="RU000687"/>
    </source>
</evidence>
<feature type="transmembrane region" description="Helical" evidence="14">
    <location>
        <begin position="296"/>
        <end position="314"/>
    </location>
</feature>
<dbReference type="CDD" id="cd18997">
    <property type="entry name" value="LGIC_ECD_nAChR"/>
    <property type="match status" value="1"/>
</dbReference>
<dbReference type="SUPFAM" id="SSF90112">
    <property type="entry name" value="Neurotransmitter-gated ion-channel transmembrane pore"/>
    <property type="match status" value="1"/>
</dbReference>
<gene>
    <name evidence="18" type="ORF">C0Q70_00219</name>
</gene>
<dbReference type="InterPro" id="IPR038050">
    <property type="entry name" value="Neuro_actylchol_rec"/>
</dbReference>
<feature type="domain" description="Neurotransmitter-gated ion-channel ligand-binding" evidence="16">
    <location>
        <begin position="50"/>
        <end position="263"/>
    </location>
</feature>
<feature type="transmembrane region" description="Helical" evidence="14">
    <location>
        <begin position="265"/>
        <end position="284"/>
    </location>
</feature>
<keyword evidence="7 14" id="KW-0472">Membrane</keyword>
<evidence type="ECO:0000256" key="3">
    <source>
        <dbReference type="ARBA" id="ARBA00022692"/>
    </source>
</evidence>
<evidence type="ECO:0000313" key="19">
    <source>
        <dbReference type="Proteomes" id="UP000245119"/>
    </source>
</evidence>
<organism evidence="18 19">
    <name type="scientific">Pomacea canaliculata</name>
    <name type="common">Golden apple snail</name>
    <dbReference type="NCBI Taxonomy" id="400727"/>
    <lineage>
        <taxon>Eukaryota</taxon>
        <taxon>Metazoa</taxon>
        <taxon>Spiralia</taxon>
        <taxon>Lophotrochozoa</taxon>
        <taxon>Mollusca</taxon>
        <taxon>Gastropoda</taxon>
        <taxon>Caenogastropoda</taxon>
        <taxon>Architaenioglossa</taxon>
        <taxon>Ampullarioidea</taxon>
        <taxon>Ampullariidae</taxon>
        <taxon>Pomacea</taxon>
    </lineage>
</organism>
<comment type="subcellular location">
    <subcellularLocation>
        <location evidence="13">Synaptic cell membrane</location>
        <topology evidence="13">Multi-pass membrane protein</topology>
    </subcellularLocation>
</comment>
<dbReference type="InterPro" id="IPR036734">
    <property type="entry name" value="Neur_chan_lig-bd_sf"/>
</dbReference>
<protein>
    <recommendedName>
        <fullName evidence="20">Neurotransmitter-gated ion-channel ligand-binding domain-containing protein</fullName>
    </recommendedName>
</protein>
<keyword evidence="10" id="KW-0325">Glycoprotein</keyword>
<keyword evidence="19" id="KW-1185">Reference proteome</keyword>
<evidence type="ECO:0000256" key="12">
    <source>
        <dbReference type="ARBA" id="ARBA00023303"/>
    </source>
</evidence>
<dbReference type="SUPFAM" id="SSF63712">
    <property type="entry name" value="Nicotinic receptor ligand binding domain-like"/>
    <property type="match status" value="1"/>
</dbReference>
<keyword evidence="2" id="KW-1003">Cell membrane</keyword>
<evidence type="ECO:0000256" key="6">
    <source>
        <dbReference type="ARBA" id="ARBA00023065"/>
    </source>
</evidence>
<evidence type="ECO:0000313" key="18">
    <source>
        <dbReference type="EMBL" id="PVD37623.1"/>
    </source>
</evidence>
<dbReference type="InterPro" id="IPR006201">
    <property type="entry name" value="Neur_channel"/>
</dbReference>
<dbReference type="InterPro" id="IPR036719">
    <property type="entry name" value="Neuro-gated_channel_TM_sf"/>
</dbReference>
<dbReference type="PANTHER" id="PTHR18945">
    <property type="entry name" value="NEUROTRANSMITTER GATED ION CHANNEL"/>
    <property type="match status" value="1"/>
</dbReference>
<evidence type="ECO:0008006" key="20">
    <source>
        <dbReference type="Google" id="ProtNLM"/>
    </source>
</evidence>
<dbReference type="InterPro" id="IPR006029">
    <property type="entry name" value="Neurotrans-gated_channel_TM"/>
</dbReference>
<evidence type="ECO:0000256" key="13">
    <source>
        <dbReference type="ARBA" id="ARBA00034099"/>
    </source>
</evidence>
<dbReference type="InterPro" id="IPR018000">
    <property type="entry name" value="Neurotransmitter_ion_chnl_CS"/>
</dbReference>
<dbReference type="Pfam" id="PF02931">
    <property type="entry name" value="Neur_chan_LBD"/>
    <property type="match status" value="1"/>
</dbReference>
<keyword evidence="6 14" id="KW-0406">Ion transport</keyword>
<comment type="caution">
    <text evidence="18">The sequence shown here is derived from an EMBL/GenBank/DDBJ whole genome shotgun (WGS) entry which is preliminary data.</text>
</comment>
<dbReference type="PROSITE" id="PS00236">
    <property type="entry name" value="NEUROTR_ION_CHANNEL"/>
    <property type="match status" value="1"/>
</dbReference>
<evidence type="ECO:0000256" key="2">
    <source>
        <dbReference type="ARBA" id="ARBA00022475"/>
    </source>
</evidence>
<evidence type="ECO:0000256" key="11">
    <source>
        <dbReference type="ARBA" id="ARBA00023286"/>
    </source>
</evidence>
<feature type="domain" description="Neurotransmitter-gated ion-channel transmembrane" evidence="17">
    <location>
        <begin position="271"/>
        <end position="449"/>
    </location>
</feature>
<feature type="region of interest" description="Disordered" evidence="15">
    <location>
        <begin position="721"/>
        <end position="754"/>
    </location>
</feature>
<feature type="region of interest" description="Disordered" evidence="15">
    <location>
        <begin position="620"/>
        <end position="639"/>
    </location>
</feature>
<feature type="compositionally biased region" description="Polar residues" evidence="15">
    <location>
        <begin position="407"/>
        <end position="420"/>
    </location>
</feature>
<dbReference type="FunFam" id="1.20.58.390:FF:000043">
    <property type="entry name" value="AcetylCholine Receptor"/>
    <property type="match status" value="1"/>
</dbReference>
<proteinExistence type="inferred from homology"/>
<keyword evidence="14" id="KW-0732">Signal</keyword>
<keyword evidence="1 14" id="KW-0813">Transport</keyword>
<evidence type="ECO:0000256" key="15">
    <source>
        <dbReference type="SAM" id="MobiDB-lite"/>
    </source>
</evidence>
<dbReference type="GO" id="GO:0004888">
    <property type="term" value="F:transmembrane signaling receptor activity"/>
    <property type="evidence" value="ECO:0007669"/>
    <property type="project" value="InterPro"/>
</dbReference>
<dbReference type="NCBIfam" id="TIGR00860">
    <property type="entry name" value="LIC"/>
    <property type="match status" value="1"/>
</dbReference>
<feature type="compositionally biased region" description="Basic and acidic residues" evidence="15">
    <location>
        <begin position="514"/>
        <end position="529"/>
    </location>
</feature>
<feature type="signal peptide" evidence="14">
    <location>
        <begin position="1"/>
        <end position="18"/>
    </location>
</feature>
<evidence type="ECO:0000259" key="17">
    <source>
        <dbReference type="Pfam" id="PF02932"/>
    </source>
</evidence>
<keyword evidence="3 14" id="KW-0812">Transmembrane</keyword>
<sequence>MLLLWGVVAASPAVRVACLKTISALDIFLCTRYDAWHSDGTSSVRRVPDEQRLYESIMGRYQQSVMPHSNDSQPLVVAFSLRLNQIVSLNERKQVLTTNVFIDQAWTDPRLKWEPRRFSDVRAMRIPADHVWLPDTFVYNNADGGNSGFMRGTYVQIQSNGRVLWPVPLRLRSSCSVHITYFPFDSQVCLLRFGSWTYGLSKLDYTALKYNLTVDPSSYINNSEWELVSITMNRSILYPAGPGGMGRQGPHPYLSYALHLKRNTFFYLFNIIVPCVMLSTLNVLTFWLPPLSGEKVTLGLSVFLAFSMFMLLIAEEVPASSEAVPLIGVYLCMVMTMTSLSVIMAVVVTNLYHRGRKMRAAPRWLANLCIHWLARPLCVSNDIPLHAAAVDLVEHCQYDVQLRKMSQPPSQQTSIATRASSDLHPDTRLQNLQSHIHHENLQSDTRPQSLESDARHENLPSVHWQIQNGDVTSREAENPDSSGGRRRSWGLLASPDWAPNQLSSRRGTSLAGEGCEKRAGRELHPRARDSVSSSHRFLPAPAFNDDDDKEEEKEQDHVGRGDDDGSHADDEEEEEVWVLRTSGLPLSQPGQQHDDGLANEDDEECDEGCDESRRSLLSDYRSPRFASPLQQHRAGSTAMRSHSIMSGTLSTGVCRPQPSLEQGDSLSRTEPLFGRDLGYHDPNTPLVEGINSLAADTPAPPRRELRRLDTDHRQTHCDSLHVRLEEPGSEEGASDALPSKGGVSSKKLDPQPTSSDLQAMRTLVAEWQQIATVVDRVMFLVYLLSTVIAYVVILLVLPANQPPILVADNITQVGELDFQFKRHDR</sequence>
<feature type="compositionally biased region" description="Polar residues" evidence="15">
    <location>
        <begin position="659"/>
        <end position="668"/>
    </location>
</feature>
<feature type="region of interest" description="Disordered" evidence="15">
    <location>
        <begin position="437"/>
        <end position="614"/>
    </location>
</feature>
<comment type="similarity">
    <text evidence="14">Belongs to the ligand-gated ion channel (TC 1.A.9) family.</text>
</comment>
<evidence type="ECO:0000256" key="7">
    <source>
        <dbReference type="ARBA" id="ARBA00023136"/>
    </source>
</evidence>
<keyword evidence="12 14" id="KW-0407">Ion channel</keyword>
<dbReference type="Proteomes" id="UP000245119">
    <property type="component" value="Linkage Group LG1"/>
</dbReference>
<dbReference type="InterPro" id="IPR006202">
    <property type="entry name" value="Neur_chan_lig-bd"/>
</dbReference>
<accession>A0A2T7PW31</accession>
<keyword evidence="8" id="KW-1015">Disulfide bond</keyword>